<evidence type="ECO:0000256" key="2">
    <source>
        <dbReference type="ARBA" id="ARBA00005417"/>
    </source>
</evidence>
<organism evidence="9 10">
    <name type="scientific">Dactylosporangium sucinum</name>
    <dbReference type="NCBI Taxonomy" id="1424081"/>
    <lineage>
        <taxon>Bacteria</taxon>
        <taxon>Bacillati</taxon>
        <taxon>Actinomycetota</taxon>
        <taxon>Actinomycetes</taxon>
        <taxon>Micromonosporales</taxon>
        <taxon>Micromonosporaceae</taxon>
        <taxon>Dactylosporangium</taxon>
    </lineage>
</organism>
<dbReference type="GO" id="GO:0016887">
    <property type="term" value="F:ATP hydrolysis activity"/>
    <property type="evidence" value="ECO:0007669"/>
    <property type="project" value="InterPro"/>
</dbReference>
<evidence type="ECO:0000313" key="10">
    <source>
        <dbReference type="Proteomes" id="UP000642070"/>
    </source>
</evidence>
<dbReference type="InterPro" id="IPR003439">
    <property type="entry name" value="ABC_transporter-like_ATP-bd"/>
</dbReference>
<dbReference type="PROSITE" id="PS00211">
    <property type="entry name" value="ABC_TRANSPORTER_1"/>
    <property type="match status" value="1"/>
</dbReference>
<evidence type="ECO:0000256" key="3">
    <source>
        <dbReference type="ARBA" id="ARBA00022448"/>
    </source>
</evidence>
<dbReference type="NCBIfam" id="TIGR01727">
    <property type="entry name" value="oligo_HPY"/>
    <property type="match status" value="1"/>
</dbReference>
<accession>A0A917X084</accession>
<dbReference type="Pfam" id="PF08352">
    <property type="entry name" value="oligo_HPY"/>
    <property type="match status" value="1"/>
</dbReference>
<protein>
    <submittedName>
        <fullName evidence="9">ABC transporter ATP-binding protein</fullName>
    </submittedName>
</protein>
<keyword evidence="3" id="KW-0813">Transport</keyword>
<dbReference type="CDD" id="cd03257">
    <property type="entry name" value="ABC_NikE_OppD_transporters"/>
    <property type="match status" value="1"/>
</dbReference>
<dbReference type="InterPro" id="IPR013563">
    <property type="entry name" value="Oligopep_ABC_C"/>
</dbReference>
<dbReference type="GO" id="GO:0005524">
    <property type="term" value="F:ATP binding"/>
    <property type="evidence" value="ECO:0007669"/>
    <property type="project" value="UniProtKB-KW"/>
</dbReference>
<dbReference type="InterPro" id="IPR017871">
    <property type="entry name" value="ABC_transporter-like_CS"/>
</dbReference>
<dbReference type="Gene3D" id="3.40.50.300">
    <property type="entry name" value="P-loop containing nucleotide triphosphate hydrolases"/>
    <property type="match status" value="1"/>
</dbReference>
<gene>
    <name evidence="9" type="ORF">GCM10007977_054240</name>
</gene>
<feature type="domain" description="ABC transporter" evidence="8">
    <location>
        <begin position="5"/>
        <end position="250"/>
    </location>
</feature>
<dbReference type="PANTHER" id="PTHR43297">
    <property type="entry name" value="OLIGOPEPTIDE TRANSPORT ATP-BINDING PROTEIN APPD"/>
    <property type="match status" value="1"/>
</dbReference>
<dbReference type="RefSeq" id="WP_190252766.1">
    <property type="nucleotide sequence ID" value="NZ_BMPI01000028.1"/>
</dbReference>
<comment type="subcellular location">
    <subcellularLocation>
        <location evidence="1">Cell membrane</location>
        <topology evidence="1">Peripheral membrane protein</topology>
    </subcellularLocation>
</comment>
<dbReference type="SMART" id="SM00382">
    <property type="entry name" value="AAA"/>
    <property type="match status" value="1"/>
</dbReference>
<keyword evidence="10" id="KW-1185">Reference proteome</keyword>
<evidence type="ECO:0000256" key="1">
    <source>
        <dbReference type="ARBA" id="ARBA00004202"/>
    </source>
</evidence>
<dbReference type="EMBL" id="BMPI01000028">
    <property type="protein sequence ID" value="GGM45733.1"/>
    <property type="molecule type" value="Genomic_DNA"/>
</dbReference>
<comment type="similarity">
    <text evidence="2">Belongs to the ABC transporter superfamily.</text>
</comment>
<dbReference type="InterPro" id="IPR050388">
    <property type="entry name" value="ABC_Ni/Peptide_Import"/>
</dbReference>
<dbReference type="InterPro" id="IPR027417">
    <property type="entry name" value="P-loop_NTPase"/>
</dbReference>
<evidence type="ECO:0000313" key="9">
    <source>
        <dbReference type="EMBL" id="GGM45733.1"/>
    </source>
</evidence>
<dbReference type="Proteomes" id="UP000642070">
    <property type="component" value="Unassembled WGS sequence"/>
</dbReference>
<evidence type="ECO:0000256" key="5">
    <source>
        <dbReference type="ARBA" id="ARBA00022741"/>
    </source>
</evidence>
<evidence type="ECO:0000256" key="4">
    <source>
        <dbReference type="ARBA" id="ARBA00022475"/>
    </source>
</evidence>
<dbReference type="PROSITE" id="PS50893">
    <property type="entry name" value="ABC_TRANSPORTER_2"/>
    <property type="match status" value="1"/>
</dbReference>
<reference evidence="9" key="1">
    <citation type="journal article" date="2014" name="Int. J. Syst. Evol. Microbiol.">
        <title>Complete genome sequence of Corynebacterium casei LMG S-19264T (=DSM 44701T), isolated from a smear-ripened cheese.</title>
        <authorList>
            <consortium name="US DOE Joint Genome Institute (JGI-PGF)"/>
            <person name="Walter F."/>
            <person name="Albersmeier A."/>
            <person name="Kalinowski J."/>
            <person name="Ruckert C."/>
        </authorList>
    </citation>
    <scope>NUCLEOTIDE SEQUENCE</scope>
    <source>
        <strain evidence="9">JCM 19831</strain>
    </source>
</reference>
<keyword evidence="6 9" id="KW-0067">ATP-binding</keyword>
<dbReference type="GO" id="GO:0015833">
    <property type="term" value="P:peptide transport"/>
    <property type="evidence" value="ECO:0007669"/>
    <property type="project" value="InterPro"/>
</dbReference>
<dbReference type="SUPFAM" id="SSF52540">
    <property type="entry name" value="P-loop containing nucleoside triphosphate hydrolases"/>
    <property type="match status" value="1"/>
</dbReference>
<keyword evidence="7" id="KW-0472">Membrane</keyword>
<dbReference type="PANTHER" id="PTHR43297:SF2">
    <property type="entry name" value="DIPEPTIDE TRANSPORT ATP-BINDING PROTEIN DPPD"/>
    <property type="match status" value="1"/>
</dbReference>
<evidence type="ECO:0000259" key="8">
    <source>
        <dbReference type="PROSITE" id="PS50893"/>
    </source>
</evidence>
<dbReference type="FunFam" id="3.40.50.300:FF:000016">
    <property type="entry name" value="Oligopeptide ABC transporter ATP-binding component"/>
    <property type="match status" value="1"/>
</dbReference>
<name>A0A917X084_9ACTN</name>
<keyword evidence="4" id="KW-1003">Cell membrane</keyword>
<proteinExistence type="inferred from homology"/>
<keyword evidence="5" id="KW-0547">Nucleotide-binding</keyword>
<evidence type="ECO:0000256" key="6">
    <source>
        <dbReference type="ARBA" id="ARBA00022840"/>
    </source>
</evidence>
<dbReference type="Pfam" id="PF00005">
    <property type="entry name" value="ABC_tran"/>
    <property type="match status" value="1"/>
</dbReference>
<evidence type="ECO:0000256" key="7">
    <source>
        <dbReference type="ARBA" id="ARBA00023136"/>
    </source>
</evidence>
<reference evidence="9" key="2">
    <citation type="submission" date="2020-09" db="EMBL/GenBank/DDBJ databases">
        <authorList>
            <person name="Sun Q."/>
            <person name="Ohkuma M."/>
        </authorList>
    </citation>
    <scope>NUCLEOTIDE SEQUENCE</scope>
    <source>
        <strain evidence="9">JCM 19831</strain>
    </source>
</reference>
<dbReference type="GO" id="GO:0005886">
    <property type="term" value="C:plasma membrane"/>
    <property type="evidence" value="ECO:0007669"/>
    <property type="project" value="UniProtKB-SubCell"/>
</dbReference>
<sequence length="316" mass="33915">MSELLRVEGLNVTYRTRGGLLPAARGVSLTLRKGEILGLVGESGSGKSTVLTALMRMLPRSARVAAGRVDFDGTDLLSLGDAPMRRLRGRRIGLIPQRPMTSLSPVTTVRKQLALLSGGVIDDVRAQRLLTDVGLGGLYDRLGDYPFQFSGGQLQRMLMAVAVLAHEPDLVLADEPTTTLDVTVQAQILRLLLDLRNRLGNSVIFVSHDLAVLSQVCDRVGVMYGGQLVEAAETRDLFTNPQHPYTRALLDAMPSRRARGERLRAIPGTVSGSQRLPGCPFAPRCDVATDLCAAEAPPPRPVAGSTVRCHHAGATS</sequence>
<dbReference type="InterPro" id="IPR003593">
    <property type="entry name" value="AAA+_ATPase"/>
</dbReference>
<dbReference type="AlphaFoldDB" id="A0A917X084"/>
<comment type="caution">
    <text evidence="9">The sequence shown here is derived from an EMBL/GenBank/DDBJ whole genome shotgun (WGS) entry which is preliminary data.</text>
</comment>